<dbReference type="PANTHER" id="PTHR12203">
    <property type="entry name" value="KDEL LYS-ASP-GLU-LEU CONTAINING - RELATED"/>
    <property type="match status" value="1"/>
</dbReference>
<reference evidence="5 6" key="1">
    <citation type="journal article" date="2024" name="Nat. Commun.">
        <title>Phylogenomics reveals the evolutionary origins of lichenization in chlorophyte algae.</title>
        <authorList>
            <person name="Puginier C."/>
            <person name="Libourel C."/>
            <person name="Otte J."/>
            <person name="Skaloud P."/>
            <person name="Haon M."/>
            <person name="Grisel S."/>
            <person name="Petersen M."/>
            <person name="Berrin J.G."/>
            <person name="Delaux P.M."/>
            <person name="Dal Grande F."/>
            <person name="Keller J."/>
        </authorList>
    </citation>
    <scope>NUCLEOTIDE SEQUENCE [LARGE SCALE GENOMIC DNA]</scope>
    <source>
        <strain evidence="5 6">SAG 2036</strain>
    </source>
</reference>
<feature type="domain" description="Glycosyl transferase CAP10" evidence="4">
    <location>
        <begin position="118"/>
        <end position="325"/>
    </location>
</feature>
<dbReference type="EMBL" id="JALJOQ010000142">
    <property type="protein sequence ID" value="KAK9794076.1"/>
    <property type="molecule type" value="Genomic_DNA"/>
</dbReference>
<dbReference type="InterPro" id="IPR051091">
    <property type="entry name" value="O-Glucosyltr/Glycosyltrsf_90"/>
</dbReference>
<evidence type="ECO:0000259" key="4">
    <source>
        <dbReference type="Pfam" id="PF05686"/>
    </source>
</evidence>
<name>A0AAW1NTS4_9CHLO</name>
<gene>
    <name evidence="5" type="ORF">WJX73_008802</name>
</gene>
<dbReference type="Pfam" id="PF05686">
    <property type="entry name" value="Glyco_transf_90"/>
    <property type="match status" value="1"/>
</dbReference>
<feature type="chain" id="PRO_5043901071" description="Glycosyl transferase CAP10 domain-containing protein" evidence="3">
    <location>
        <begin position="22"/>
        <end position="334"/>
    </location>
</feature>
<evidence type="ECO:0000256" key="1">
    <source>
        <dbReference type="ARBA" id="ARBA00010118"/>
    </source>
</evidence>
<dbReference type="PANTHER" id="PTHR12203:SF35">
    <property type="entry name" value="PROTEIN O-GLUCOSYLTRANSFERASE 1"/>
    <property type="match status" value="1"/>
</dbReference>
<sequence>MRFIAALVLGLLVTAWTQAGAHPVQGKLRKVLARSRLEHQLERQVSTALQAWTTLHANGARPFNSSDVDDLFDRHKQAAVRLTVRNGALSATLPSETWCHSRARAVKRMFDTVVHSRGLPDGLDVVWNVDDRPLCPGSLESVHAPPLIATCTQEGFADVPGTVVEASRANVDEAALSDSLPWQTRSDVAFWAGSTTGRWLASGGRRTIDNWAELPRSRLCNISKQHPDILDAKFVKCAKCEPGVWELVTQVLGQPDPEGYPTAEGQARHKFIVDIDGEGYSGRFAEHLGNGAVHFKVETEYPTQLTQIAIPYVHYMPAYHTLFSSIEFSPQQRI</sequence>
<feature type="signal peptide" evidence="3">
    <location>
        <begin position="1"/>
        <end position="21"/>
    </location>
</feature>
<evidence type="ECO:0000313" key="5">
    <source>
        <dbReference type="EMBL" id="KAK9794076.1"/>
    </source>
</evidence>
<dbReference type="AlphaFoldDB" id="A0AAW1NTS4"/>
<evidence type="ECO:0000313" key="6">
    <source>
        <dbReference type="Proteomes" id="UP001465755"/>
    </source>
</evidence>
<dbReference type="InterPro" id="IPR006598">
    <property type="entry name" value="CAP10"/>
</dbReference>
<proteinExistence type="inferred from homology"/>
<protein>
    <recommendedName>
        <fullName evidence="4">Glycosyl transferase CAP10 domain-containing protein</fullName>
    </recommendedName>
</protein>
<organism evidence="5 6">
    <name type="scientific">Symbiochloris irregularis</name>
    <dbReference type="NCBI Taxonomy" id="706552"/>
    <lineage>
        <taxon>Eukaryota</taxon>
        <taxon>Viridiplantae</taxon>
        <taxon>Chlorophyta</taxon>
        <taxon>core chlorophytes</taxon>
        <taxon>Trebouxiophyceae</taxon>
        <taxon>Trebouxiales</taxon>
        <taxon>Trebouxiaceae</taxon>
        <taxon>Symbiochloris</taxon>
    </lineage>
</organism>
<evidence type="ECO:0000256" key="3">
    <source>
        <dbReference type="SAM" id="SignalP"/>
    </source>
</evidence>
<comment type="caution">
    <text evidence="5">The sequence shown here is derived from an EMBL/GenBank/DDBJ whole genome shotgun (WGS) entry which is preliminary data.</text>
</comment>
<accession>A0AAW1NTS4</accession>
<keyword evidence="2" id="KW-0808">Transferase</keyword>
<comment type="similarity">
    <text evidence="1">Belongs to the glycosyltransferase 90 family.</text>
</comment>
<dbReference type="GO" id="GO:0016740">
    <property type="term" value="F:transferase activity"/>
    <property type="evidence" value="ECO:0007669"/>
    <property type="project" value="UniProtKB-KW"/>
</dbReference>
<keyword evidence="3" id="KW-0732">Signal</keyword>
<evidence type="ECO:0000256" key="2">
    <source>
        <dbReference type="ARBA" id="ARBA00022679"/>
    </source>
</evidence>
<dbReference type="Proteomes" id="UP001465755">
    <property type="component" value="Unassembled WGS sequence"/>
</dbReference>
<keyword evidence="6" id="KW-1185">Reference proteome</keyword>